<keyword evidence="3 5" id="KW-0378">Hydrolase</keyword>
<comment type="cofactor">
    <cofactor evidence="5">
        <name>Mg(2+)</name>
        <dbReference type="ChEBI" id="CHEBI:18420"/>
    </cofactor>
</comment>
<dbReference type="Gene3D" id="2.70.40.10">
    <property type="match status" value="1"/>
</dbReference>
<dbReference type="SUPFAM" id="SSF51283">
    <property type="entry name" value="dUTPase-like"/>
    <property type="match status" value="1"/>
</dbReference>
<dbReference type="OMA" id="RSGMGHK"/>
<evidence type="ECO:0000256" key="1">
    <source>
        <dbReference type="ARBA" id="ARBA00005142"/>
    </source>
</evidence>
<sequence length="137" mass="14203">IQRLSPHATLPRRGSDLSAGLDLSSAANLTIAAGDRALVPTDLAVACPPGTYGRVAPRSGLALKKGIDVGAGVIDADYRGPLGVILFNWGREDFEIRQGDRVAQLILESIVLPDVVEVQGELDATERGVGGFGSTGV</sequence>
<organism evidence="7">
    <name type="scientific">Phaeodactylum tricornutum</name>
    <name type="common">Diatom</name>
    <dbReference type="NCBI Taxonomy" id="2850"/>
    <lineage>
        <taxon>Eukaryota</taxon>
        <taxon>Sar</taxon>
        <taxon>Stramenopiles</taxon>
        <taxon>Ochrophyta</taxon>
        <taxon>Bacillariophyta</taxon>
        <taxon>Bacillariophyceae</taxon>
        <taxon>Bacillariophycidae</taxon>
        <taxon>Naviculales</taxon>
        <taxon>Phaeodactylaceae</taxon>
        <taxon>Phaeodactylum</taxon>
    </lineage>
</organism>
<dbReference type="GO" id="GO:0004170">
    <property type="term" value="F:dUTP diphosphatase activity"/>
    <property type="evidence" value="ECO:0007669"/>
    <property type="project" value="UniProtKB-UniRule"/>
</dbReference>
<dbReference type="InterPro" id="IPR008181">
    <property type="entry name" value="dUTPase"/>
</dbReference>
<evidence type="ECO:0000256" key="2">
    <source>
        <dbReference type="ARBA" id="ARBA00006581"/>
    </source>
</evidence>
<evidence type="ECO:0000313" key="7">
    <source>
        <dbReference type="EMBL" id="CAG9290253.1"/>
    </source>
</evidence>
<dbReference type="PANTHER" id="PTHR11241">
    <property type="entry name" value="DEOXYURIDINE 5'-TRIPHOSPHATE NUCLEOTIDOHYDROLASE"/>
    <property type="match status" value="1"/>
</dbReference>
<name>A0A8J9T497_PHATR</name>
<keyword evidence="5" id="KW-0479">Metal-binding</keyword>
<evidence type="ECO:0000256" key="3">
    <source>
        <dbReference type="ARBA" id="ARBA00022801"/>
    </source>
</evidence>
<dbReference type="UniPathway" id="UPA00610">
    <property type="reaction ID" value="UER00666"/>
</dbReference>
<dbReference type="PANTHER" id="PTHR11241:SF0">
    <property type="entry name" value="DEOXYURIDINE 5'-TRIPHOSPHATE NUCLEOTIDOHYDROLASE"/>
    <property type="match status" value="1"/>
</dbReference>
<feature type="non-terminal residue" evidence="7">
    <location>
        <position position="1"/>
    </location>
</feature>
<comment type="catalytic activity">
    <reaction evidence="5">
        <text>dUTP + H2O = dUMP + diphosphate + H(+)</text>
        <dbReference type="Rhea" id="RHEA:10248"/>
        <dbReference type="ChEBI" id="CHEBI:15377"/>
        <dbReference type="ChEBI" id="CHEBI:15378"/>
        <dbReference type="ChEBI" id="CHEBI:33019"/>
        <dbReference type="ChEBI" id="CHEBI:61555"/>
        <dbReference type="ChEBI" id="CHEBI:246422"/>
        <dbReference type="EC" id="3.6.1.23"/>
    </reaction>
</comment>
<dbReference type="GO" id="GO:0006226">
    <property type="term" value="P:dUMP biosynthetic process"/>
    <property type="evidence" value="ECO:0007669"/>
    <property type="project" value="UniProtKB-UniRule"/>
</dbReference>
<feature type="non-terminal residue" evidence="7">
    <location>
        <position position="137"/>
    </location>
</feature>
<dbReference type="GO" id="GO:0000287">
    <property type="term" value="F:magnesium ion binding"/>
    <property type="evidence" value="ECO:0007669"/>
    <property type="project" value="UniProtKB-UniRule"/>
</dbReference>
<evidence type="ECO:0000259" key="6">
    <source>
        <dbReference type="Pfam" id="PF00692"/>
    </source>
</evidence>
<dbReference type="AlphaFoldDB" id="A0A8J9T497"/>
<dbReference type="InterPro" id="IPR036157">
    <property type="entry name" value="dUTPase-like_sf"/>
</dbReference>
<proteinExistence type="inferred from homology"/>
<dbReference type="EC" id="3.6.1.23" evidence="5"/>
<comment type="similarity">
    <text evidence="2 5">Belongs to the dUTPase family.</text>
</comment>
<dbReference type="CDD" id="cd07557">
    <property type="entry name" value="trimeric_dUTPase"/>
    <property type="match status" value="1"/>
</dbReference>
<protein>
    <recommendedName>
        <fullName evidence="5">Deoxyuridine 5'-triphosphate nucleotidohydrolase</fullName>
        <shortName evidence="5">dUTPase</shortName>
        <ecNumber evidence="5">3.6.1.23</ecNumber>
    </recommendedName>
    <alternativeName>
        <fullName evidence="5">dUTP pyrophosphatase</fullName>
    </alternativeName>
</protein>
<keyword evidence="4 5" id="KW-0546">Nucleotide metabolism</keyword>
<dbReference type="GO" id="GO:0046081">
    <property type="term" value="P:dUTP catabolic process"/>
    <property type="evidence" value="ECO:0007669"/>
    <property type="project" value="UniProtKB-UniRule"/>
</dbReference>
<reference evidence="7" key="1">
    <citation type="submission" date="2022-02" db="EMBL/GenBank/DDBJ databases">
        <authorList>
            <person name="Giguere J D."/>
        </authorList>
    </citation>
    <scope>NUCLEOTIDE SEQUENCE</scope>
    <source>
        <strain evidence="7">CCAP 1055/1</strain>
    </source>
</reference>
<gene>
    <name evidence="7" type="ORF">PTTT1_LOCUS44211</name>
</gene>
<evidence type="ECO:0000256" key="5">
    <source>
        <dbReference type="RuleBase" id="RU367024"/>
    </source>
</evidence>
<dbReference type="NCBIfam" id="TIGR00576">
    <property type="entry name" value="dut"/>
    <property type="match status" value="1"/>
</dbReference>
<dbReference type="Proteomes" id="UP000836788">
    <property type="component" value="Chromosome 5"/>
</dbReference>
<dbReference type="EMBL" id="OU594946">
    <property type="protein sequence ID" value="CAG9290253.1"/>
    <property type="molecule type" value="Genomic_DNA"/>
</dbReference>
<dbReference type="NCBIfam" id="NF001862">
    <property type="entry name" value="PRK00601.1"/>
    <property type="match status" value="1"/>
</dbReference>
<dbReference type="InterPro" id="IPR033704">
    <property type="entry name" value="dUTPase_trimeric"/>
</dbReference>
<dbReference type="InterPro" id="IPR029054">
    <property type="entry name" value="dUTPase-like"/>
</dbReference>
<feature type="domain" description="dUTPase-like" evidence="6">
    <location>
        <begin position="8"/>
        <end position="136"/>
    </location>
</feature>
<dbReference type="Pfam" id="PF00692">
    <property type="entry name" value="dUTPase"/>
    <property type="match status" value="1"/>
</dbReference>
<comment type="pathway">
    <text evidence="1 5">Pyrimidine metabolism; dUMP biosynthesis; dUMP from dCTP (dUTP route): step 2/2.</text>
</comment>
<accession>A0A8J9T497</accession>
<evidence type="ECO:0000256" key="4">
    <source>
        <dbReference type="ARBA" id="ARBA00023080"/>
    </source>
</evidence>
<keyword evidence="5" id="KW-0460">Magnesium</keyword>
<comment type="function">
    <text evidence="5">Involved in nucleotide metabolism via production of dUMP, the immediate precursor of thymidine nucleotides, and decreases the intracellular concentration of dUTP so that uracil cannot be incorporated into DNA.</text>
</comment>